<dbReference type="GO" id="GO:0032259">
    <property type="term" value="P:methylation"/>
    <property type="evidence" value="ECO:0007669"/>
    <property type="project" value="UniProtKB-KW"/>
</dbReference>
<dbReference type="InterPro" id="IPR002052">
    <property type="entry name" value="DNA_methylase_N6_adenine_CS"/>
</dbReference>
<accession>A0A1I0EKT6</accession>
<dbReference type="AlphaFoldDB" id="A0A1I0EKT6"/>
<dbReference type="OrthoDB" id="9805629at2"/>
<gene>
    <name evidence="6" type="ORF">SAMN05660297_02468</name>
</gene>
<sequence length="461" mass="52540">MGNIKKGEQLTLLKAVVDSNSESFRPIHYLGSKLRILEFIGKVIDDIDPTNSRVCDLFSGSGTVSQFLSKNRPVTAIDIQEYSRVLTSSVLKPLSSYYSVEKVVSECINSEHYKKLMWCLEPMIECEEKFIEEALQGSPFFICDLVENGSIIKFEEGCCEAETVMLKEALSKSADRLKESNFIIGPEALTSRYFGGTYFSFKQSVQLDALLEYSLSLDINDRDTFTAAILSAASDIVNTVGKQFAQPLKPFDSDGKPKKSIVNKIVTDRKNNAFEIFSLKLESFLGLRKTNFDHRTYRMDFSDALDNLSKDVKVVYADPPYTRYHYSRYYHVLETICLRDNPKISKTIVKGKEKFSRGIYRNDRHQSPFSIKTQAKEAFDTLFKKVSQNNSSLVLSYSPFAEDRKSTPRMQRIEELESLGRQYFNNVKSVSVGQFAHSKLNKTDKNFETNYSAEILIVCKK</sequence>
<organism evidence="6 7">
    <name type="scientific">Natronincola peptidivorans</name>
    <dbReference type="NCBI Taxonomy" id="426128"/>
    <lineage>
        <taxon>Bacteria</taxon>
        <taxon>Bacillati</taxon>
        <taxon>Bacillota</taxon>
        <taxon>Clostridia</taxon>
        <taxon>Peptostreptococcales</taxon>
        <taxon>Natronincolaceae</taxon>
        <taxon>Natronincola</taxon>
    </lineage>
</organism>
<keyword evidence="3 6" id="KW-0808">Transferase</keyword>
<dbReference type="Proteomes" id="UP000199568">
    <property type="component" value="Unassembled WGS sequence"/>
</dbReference>
<dbReference type="Pfam" id="PF02086">
    <property type="entry name" value="MethyltransfD12"/>
    <property type="match status" value="2"/>
</dbReference>
<dbReference type="GO" id="GO:0003676">
    <property type="term" value="F:nucleic acid binding"/>
    <property type="evidence" value="ECO:0007669"/>
    <property type="project" value="InterPro"/>
</dbReference>
<evidence type="ECO:0000256" key="4">
    <source>
        <dbReference type="ARBA" id="ARBA00022691"/>
    </source>
</evidence>
<keyword evidence="2 6" id="KW-0489">Methyltransferase</keyword>
<dbReference type="GO" id="GO:0009307">
    <property type="term" value="P:DNA restriction-modification system"/>
    <property type="evidence" value="ECO:0007669"/>
    <property type="project" value="InterPro"/>
</dbReference>
<evidence type="ECO:0000256" key="2">
    <source>
        <dbReference type="ARBA" id="ARBA00022603"/>
    </source>
</evidence>
<dbReference type="InterPro" id="IPR012327">
    <property type="entry name" value="MeTrfase_D12"/>
</dbReference>
<evidence type="ECO:0000256" key="5">
    <source>
        <dbReference type="ARBA" id="ARBA00047942"/>
    </source>
</evidence>
<evidence type="ECO:0000313" key="7">
    <source>
        <dbReference type="Proteomes" id="UP000199568"/>
    </source>
</evidence>
<evidence type="ECO:0000256" key="1">
    <source>
        <dbReference type="ARBA" id="ARBA00011900"/>
    </source>
</evidence>
<name>A0A1I0EKT6_9FIRM</name>
<dbReference type="SUPFAM" id="SSF53335">
    <property type="entry name" value="S-adenosyl-L-methionine-dependent methyltransferases"/>
    <property type="match status" value="1"/>
</dbReference>
<evidence type="ECO:0000313" key="6">
    <source>
        <dbReference type="EMBL" id="SET46061.1"/>
    </source>
</evidence>
<protein>
    <recommendedName>
        <fullName evidence="1">site-specific DNA-methyltransferase (adenine-specific)</fullName>
        <ecNumber evidence="1">2.1.1.72</ecNumber>
    </recommendedName>
</protein>
<reference evidence="6 7" key="1">
    <citation type="submission" date="2016-10" db="EMBL/GenBank/DDBJ databases">
        <authorList>
            <person name="de Groot N.N."/>
        </authorList>
    </citation>
    <scope>NUCLEOTIDE SEQUENCE [LARGE SCALE GENOMIC DNA]</scope>
    <source>
        <strain evidence="6 7">DSM 18979</strain>
    </source>
</reference>
<evidence type="ECO:0000256" key="3">
    <source>
        <dbReference type="ARBA" id="ARBA00022679"/>
    </source>
</evidence>
<comment type="catalytic activity">
    <reaction evidence="5">
        <text>a 2'-deoxyadenosine in DNA + S-adenosyl-L-methionine = an N(6)-methyl-2'-deoxyadenosine in DNA + S-adenosyl-L-homocysteine + H(+)</text>
        <dbReference type="Rhea" id="RHEA:15197"/>
        <dbReference type="Rhea" id="RHEA-COMP:12418"/>
        <dbReference type="Rhea" id="RHEA-COMP:12419"/>
        <dbReference type="ChEBI" id="CHEBI:15378"/>
        <dbReference type="ChEBI" id="CHEBI:57856"/>
        <dbReference type="ChEBI" id="CHEBI:59789"/>
        <dbReference type="ChEBI" id="CHEBI:90615"/>
        <dbReference type="ChEBI" id="CHEBI:90616"/>
        <dbReference type="EC" id="2.1.1.72"/>
    </reaction>
</comment>
<dbReference type="RefSeq" id="WP_090444441.1">
    <property type="nucleotide sequence ID" value="NZ_FOHU01000011.1"/>
</dbReference>
<proteinExistence type="predicted"/>
<dbReference type="GO" id="GO:0009007">
    <property type="term" value="F:site-specific DNA-methyltransferase (adenine-specific) activity"/>
    <property type="evidence" value="ECO:0007669"/>
    <property type="project" value="UniProtKB-EC"/>
</dbReference>
<dbReference type="EC" id="2.1.1.72" evidence="1"/>
<keyword evidence="4" id="KW-0949">S-adenosyl-L-methionine</keyword>
<dbReference type="STRING" id="426128.SAMN05660297_02468"/>
<keyword evidence="7" id="KW-1185">Reference proteome</keyword>
<dbReference type="InterPro" id="IPR029063">
    <property type="entry name" value="SAM-dependent_MTases_sf"/>
</dbReference>
<dbReference type="PROSITE" id="PS00092">
    <property type="entry name" value="N6_MTASE"/>
    <property type="match status" value="1"/>
</dbReference>
<dbReference type="EMBL" id="FOHU01000011">
    <property type="protein sequence ID" value="SET46061.1"/>
    <property type="molecule type" value="Genomic_DNA"/>
</dbReference>